<dbReference type="OrthoDB" id="3944184at2759"/>
<dbReference type="EMBL" id="KZ293649">
    <property type="protein sequence ID" value="PBK97720.1"/>
    <property type="molecule type" value="Genomic_DNA"/>
</dbReference>
<sequence length="197" mass="21336">MAVSHGMHVSTCYKAVRLRYNTSQYLLRILCSNNMQLLSLFSSLLVLSTTLSLPVSVSAVNGEITSPTNGTTIMPGESFDFKYDGMADYSVSGYNYSVWLFTSLPQSFSPSESFGAGYYFGRYDYANYPGVPYASHPAPAQLVMPNLSARLGGFGSGKSASNALVYLTVIEEWASGSTFGFQMNLATTQLIYNGTSS</sequence>
<proteinExistence type="predicted"/>
<gene>
    <name evidence="1" type="ORF">ARMGADRAFT_649161</name>
</gene>
<evidence type="ECO:0000313" key="1">
    <source>
        <dbReference type="EMBL" id="PBK97720.1"/>
    </source>
</evidence>
<accession>A0A2H3DUH0</accession>
<dbReference type="Proteomes" id="UP000217790">
    <property type="component" value="Unassembled WGS sequence"/>
</dbReference>
<dbReference type="OMA" id="YDYANYP"/>
<keyword evidence="2" id="KW-1185">Reference proteome</keyword>
<dbReference type="AlphaFoldDB" id="A0A2H3DUH0"/>
<dbReference type="InParanoid" id="A0A2H3DUH0"/>
<reference evidence="2" key="1">
    <citation type="journal article" date="2017" name="Nat. Ecol. Evol.">
        <title>Genome expansion and lineage-specific genetic innovations in the forest pathogenic fungi Armillaria.</title>
        <authorList>
            <person name="Sipos G."/>
            <person name="Prasanna A.N."/>
            <person name="Walter M.C."/>
            <person name="O'Connor E."/>
            <person name="Balint B."/>
            <person name="Krizsan K."/>
            <person name="Kiss B."/>
            <person name="Hess J."/>
            <person name="Varga T."/>
            <person name="Slot J."/>
            <person name="Riley R."/>
            <person name="Boka B."/>
            <person name="Rigling D."/>
            <person name="Barry K."/>
            <person name="Lee J."/>
            <person name="Mihaltcheva S."/>
            <person name="LaButti K."/>
            <person name="Lipzen A."/>
            <person name="Waldron R."/>
            <person name="Moloney N.M."/>
            <person name="Sperisen C."/>
            <person name="Kredics L."/>
            <person name="Vagvoelgyi C."/>
            <person name="Patrignani A."/>
            <person name="Fitzpatrick D."/>
            <person name="Nagy I."/>
            <person name="Doyle S."/>
            <person name="Anderson J.B."/>
            <person name="Grigoriev I.V."/>
            <person name="Gueldener U."/>
            <person name="Muensterkoetter M."/>
            <person name="Nagy L.G."/>
        </authorList>
    </citation>
    <scope>NUCLEOTIDE SEQUENCE [LARGE SCALE GENOMIC DNA]</scope>
    <source>
        <strain evidence="2">Ar21-2</strain>
    </source>
</reference>
<protein>
    <submittedName>
        <fullName evidence="1">Uncharacterized protein</fullName>
    </submittedName>
</protein>
<organism evidence="1 2">
    <name type="scientific">Armillaria gallica</name>
    <name type="common">Bulbous honey fungus</name>
    <name type="synonym">Armillaria bulbosa</name>
    <dbReference type="NCBI Taxonomy" id="47427"/>
    <lineage>
        <taxon>Eukaryota</taxon>
        <taxon>Fungi</taxon>
        <taxon>Dikarya</taxon>
        <taxon>Basidiomycota</taxon>
        <taxon>Agaricomycotina</taxon>
        <taxon>Agaricomycetes</taxon>
        <taxon>Agaricomycetidae</taxon>
        <taxon>Agaricales</taxon>
        <taxon>Marasmiineae</taxon>
        <taxon>Physalacriaceae</taxon>
        <taxon>Armillaria</taxon>
    </lineage>
</organism>
<name>A0A2H3DUH0_ARMGA</name>
<evidence type="ECO:0000313" key="2">
    <source>
        <dbReference type="Proteomes" id="UP000217790"/>
    </source>
</evidence>